<dbReference type="InterPro" id="IPR050237">
    <property type="entry name" value="ATP-dep_AMP-bd_enzyme"/>
</dbReference>
<dbReference type="Pfam" id="PF00501">
    <property type="entry name" value="AMP-binding"/>
    <property type="match status" value="1"/>
</dbReference>
<evidence type="ECO:0000259" key="1">
    <source>
        <dbReference type="Pfam" id="PF00501"/>
    </source>
</evidence>
<dbReference type="AlphaFoldDB" id="A0A1Y5TTG5"/>
<proteinExistence type="predicted"/>
<dbReference type="RefSeq" id="WP_085884739.1">
    <property type="nucleotide sequence ID" value="NZ_FWFR01000003.1"/>
</dbReference>
<dbReference type="OrthoDB" id="7315605at2"/>
<dbReference type="PROSITE" id="PS00455">
    <property type="entry name" value="AMP_BINDING"/>
    <property type="match status" value="1"/>
</dbReference>
<dbReference type="Gene3D" id="3.40.50.12780">
    <property type="entry name" value="N-terminal domain of ligase-like"/>
    <property type="match status" value="1"/>
</dbReference>
<dbReference type="Gene3D" id="3.30.300.30">
    <property type="match status" value="1"/>
</dbReference>
<gene>
    <name evidence="3" type="primary">lcfB_11</name>
    <name evidence="3" type="ORF">OCH7691_03390</name>
</gene>
<dbReference type="EMBL" id="FWFR01000003">
    <property type="protein sequence ID" value="SLN71669.1"/>
    <property type="molecule type" value="Genomic_DNA"/>
</dbReference>
<dbReference type="InterPro" id="IPR020845">
    <property type="entry name" value="AMP-binding_CS"/>
</dbReference>
<protein>
    <submittedName>
        <fullName evidence="3">Long-chain-fatty-acid--CoA ligase</fullName>
        <ecNumber evidence="3">6.2.1.3</ecNumber>
    </submittedName>
</protein>
<dbReference type="PANTHER" id="PTHR43767">
    <property type="entry name" value="LONG-CHAIN-FATTY-ACID--COA LIGASE"/>
    <property type="match status" value="1"/>
</dbReference>
<feature type="domain" description="AMP-dependent synthetase/ligase" evidence="1">
    <location>
        <begin position="44"/>
        <end position="376"/>
    </location>
</feature>
<sequence>MNAEIWARTDLSTACDAFMAATAANPEGACIAVPARADRDYLPGGAEWSYREVAASVKRLQALYAAAGFTTGHRIALLLDNRPDILVHMLALNGLGVCVLPLNPDYRQDDLRFVLGHAEVDLVVALPSRLRTLTGAVATLDVQPAIAVCEGDDPEIPAARRPGTGEAPGRETTAAILYTSGTTGMPKGCVIPNEYFYFAAERYLTAGGLMTVRFGQERLFNPLPMFYANSFAISNMAMIMSANCMIFPDRFRPKSWWRDLRETGATILHYLGLIPPVTLAAPFDPDERRHHVRFGVGAGIDPDQQRTFESRFGMPLVEVWGMSEVAISTAANVEPRSEGRRSIGRPLRGMEIALIDDRGDEVDPSMPGELCVRRAGPDPRRGLFREYFRDPEATAEAWRDGWFHTGDIVRREVDGSYTFVDRKKHMIRRSGQNIAAAEVESCLAQHEHVRQVACIPVPDDLRQEEVMACVVTVPERSGDAALAMEIVDLALARLAYFKAPGWVLFLDSLPTTSTQKLQKSAIVGPGEDPTMRPGCFDMRQRKQGAAKADGGQ</sequence>
<name>A0A1Y5TTG5_9PROT</name>
<dbReference type="Pfam" id="PF13193">
    <property type="entry name" value="AMP-binding_C"/>
    <property type="match status" value="1"/>
</dbReference>
<dbReference type="GO" id="GO:0004467">
    <property type="term" value="F:long-chain fatty acid-CoA ligase activity"/>
    <property type="evidence" value="ECO:0007669"/>
    <property type="project" value="UniProtKB-EC"/>
</dbReference>
<dbReference type="SUPFAM" id="SSF56801">
    <property type="entry name" value="Acetyl-CoA synthetase-like"/>
    <property type="match status" value="1"/>
</dbReference>
<organism evidence="3 4">
    <name type="scientific">Oceanibacterium hippocampi</name>
    <dbReference type="NCBI Taxonomy" id="745714"/>
    <lineage>
        <taxon>Bacteria</taxon>
        <taxon>Pseudomonadati</taxon>
        <taxon>Pseudomonadota</taxon>
        <taxon>Alphaproteobacteria</taxon>
        <taxon>Sneathiellales</taxon>
        <taxon>Sneathiellaceae</taxon>
        <taxon>Oceanibacterium</taxon>
    </lineage>
</organism>
<dbReference type="InParanoid" id="A0A1Y5TTG5"/>
<dbReference type="InterPro" id="IPR025110">
    <property type="entry name" value="AMP-bd_C"/>
</dbReference>
<evidence type="ECO:0000313" key="4">
    <source>
        <dbReference type="Proteomes" id="UP000193200"/>
    </source>
</evidence>
<reference evidence="3 4" key="1">
    <citation type="submission" date="2017-03" db="EMBL/GenBank/DDBJ databases">
        <authorList>
            <person name="Afonso C.L."/>
            <person name="Miller P.J."/>
            <person name="Scott M.A."/>
            <person name="Spackman E."/>
            <person name="Goraichik I."/>
            <person name="Dimitrov K.M."/>
            <person name="Suarez D.L."/>
            <person name="Swayne D.E."/>
        </authorList>
    </citation>
    <scope>NUCLEOTIDE SEQUENCE [LARGE SCALE GENOMIC DNA]</scope>
    <source>
        <strain evidence="3 4">CECT 7691</strain>
    </source>
</reference>
<evidence type="ECO:0000259" key="2">
    <source>
        <dbReference type="Pfam" id="PF13193"/>
    </source>
</evidence>
<dbReference type="InterPro" id="IPR042099">
    <property type="entry name" value="ANL_N_sf"/>
</dbReference>
<dbReference type="EC" id="6.2.1.3" evidence="3"/>
<dbReference type="PANTHER" id="PTHR43767:SF1">
    <property type="entry name" value="NONRIBOSOMAL PEPTIDE SYNTHASE PES1 (EUROFUNG)-RELATED"/>
    <property type="match status" value="1"/>
</dbReference>
<dbReference type="InterPro" id="IPR045851">
    <property type="entry name" value="AMP-bd_C_sf"/>
</dbReference>
<dbReference type="Proteomes" id="UP000193200">
    <property type="component" value="Unassembled WGS sequence"/>
</dbReference>
<feature type="domain" description="AMP-binding enzyme C-terminal" evidence="2">
    <location>
        <begin position="438"/>
        <end position="516"/>
    </location>
</feature>
<evidence type="ECO:0000313" key="3">
    <source>
        <dbReference type="EMBL" id="SLN71669.1"/>
    </source>
</evidence>
<keyword evidence="3" id="KW-0436">Ligase</keyword>
<accession>A0A1Y5TTG5</accession>
<dbReference type="InterPro" id="IPR000873">
    <property type="entry name" value="AMP-dep_synth/lig_dom"/>
</dbReference>
<keyword evidence="4" id="KW-1185">Reference proteome</keyword>